<dbReference type="SMART" id="SM00939">
    <property type="entry name" value="PepX_C"/>
    <property type="match status" value="1"/>
</dbReference>
<evidence type="ECO:0000313" key="4">
    <source>
        <dbReference type="Proteomes" id="UP001378960"/>
    </source>
</evidence>
<evidence type="ECO:0000259" key="2">
    <source>
        <dbReference type="SMART" id="SM00939"/>
    </source>
</evidence>
<accession>A0AAV5R664</accession>
<comment type="caution">
    <text evidence="3">The sequence shown here is derived from an EMBL/GenBank/DDBJ whole genome shotgun (WGS) entry which is preliminary data.</text>
</comment>
<dbReference type="Gene3D" id="1.10.3020.10">
    <property type="entry name" value="alpha-amino acid ester hydrolase ( Helical cap domain)"/>
    <property type="match status" value="1"/>
</dbReference>
<dbReference type="Gene3D" id="3.40.50.1820">
    <property type="entry name" value="alpha/beta hydrolase"/>
    <property type="match status" value="1"/>
</dbReference>
<proteinExistence type="predicted"/>
<feature type="domain" description="Xaa-Pro dipeptidyl-peptidase C-terminal" evidence="2">
    <location>
        <begin position="310"/>
        <end position="549"/>
    </location>
</feature>
<dbReference type="SUPFAM" id="SSF49785">
    <property type="entry name" value="Galactose-binding domain-like"/>
    <property type="match status" value="1"/>
</dbReference>
<dbReference type="GO" id="GO:0008239">
    <property type="term" value="F:dipeptidyl-peptidase activity"/>
    <property type="evidence" value="ECO:0007669"/>
    <property type="project" value="InterPro"/>
</dbReference>
<dbReference type="InterPro" id="IPR008979">
    <property type="entry name" value="Galactose-bd-like_sf"/>
</dbReference>
<name>A0AAV5R664_PICKL</name>
<dbReference type="InterPro" id="IPR050585">
    <property type="entry name" value="Xaa-Pro_dipeptidyl-ppase/CocE"/>
</dbReference>
<dbReference type="NCBIfam" id="TIGR00976">
    <property type="entry name" value="CocE_NonD"/>
    <property type="match status" value="1"/>
</dbReference>
<dbReference type="InterPro" id="IPR000383">
    <property type="entry name" value="Xaa-Pro-like_dom"/>
</dbReference>
<dbReference type="InterPro" id="IPR029058">
    <property type="entry name" value="AB_hydrolase_fold"/>
</dbReference>
<protein>
    <recommendedName>
        <fullName evidence="2">Xaa-Pro dipeptidyl-peptidase C-terminal domain-containing protein</fullName>
    </recommendedName>
</protein>
<organism evidence="3 4">
    <name type="scientific">Pichia kluyveri</name>
    <name type="common">Yeast</name>
    <dbReference type="NCBI Taxonomy" id="36015"/>
    <lineage>
        <taxon>Eukaryota</taxon>
        <taxon>Fungi</taxon>
        <taxon>Dikarya</taxon>
        <taxon>Ascomycota</taxon>
        <taxon>Saccharomycotina</taxon>
        <taxon>Pichiomycetes</taxon>
        <taxon>Pichiales</taxon>
        <taxon>Pichiaceae</taxon>
        <taxon>Pichia</taxon>
    </lineage>
</organism>
<dbReference type="AlphaFoldDB" id="A0AAV5R664"/>
<dbReference type="InterPro" id="IPR005674">
    <property type="entry name" value="CocE/Ser_esterase"/>
</dbReference>
<dbReference type="Gene3D" id="2.60.120.260">
    <property type="entry name" value="Galactose-binding domain-like"/>
    <property type="match status" value="1"/>
</dbReference>
<dbReference type="Pfam" id="PF08530">
    <property type="entry name" value="PepX_C"/>
    <property type="match status" value="1"/>
</dbReference>
<reference evidence="3 4" key="1">
    <citation type="journal article" date="2023" name="Elife">
        <title>Identification of key yeast species and microbe-microbe interactions impacting larval growth of Drosophila in the wild.</title>
        <authorList>
            <person name="Mure A."/>
            <person name="Sugiura Y."/>
            <person name="Maeda R."/>
            <person name="Honda K."/>
            <person name="Sakurai N."/>
            <person name="Takahashi Y."/>
            <person name="Watada M."/>
            <person name="Katoh T."/>
            <person name="Gotoh A."/>
            <person name="Gotoh Y."/>
            <person name="Taniguchi I."/>
            <person name="Nakamura K."/>
            <person name="Hayashi T."/>
            <person name="Katayama T."/>
            <person name="Uemura T."/>
            <person name="Hattori Y."/>
        </authorList>
    </citation>
    <scope>NUCLEOTIDE SEQUENCE [LARGE SCALE GENOMIC DNA]</scope>
    <source>
        <strain evidence="3 4">PK-24</strain>
    </source>
</reference>
<sequence length="698" mass="80357">MAFNVRNNNPKALTEVITAEGLPFGVETVHDIRIKLDDNGNYIHARAWIPIGAFNDKSKSFATLIEYIPYRTDVTIIRDSIRHPFYAANGFVSIRVDMRGSCNSSDVLIDEYLKIEQDDALKVFDWIVDQDWSNGNIAMFGKSWAGFNGLQLAARQHPALKTIITLMSTDDRYSDDVHYRGGCLLASDMLWWGSTMLVYQPRPQDPKIVGDSWKKNWLERLNVPPMLTNWIKHQTRDDYWKHGSINEDWSKLDIPILAIGGFRDGYTNPVFRMADNLPNENSSCIVGPWVHEFPEMAEPSPKIDYQQLSTKWFAKWLYPERENNLNLPRLSVFVQDPSSIQDSYISREGRWISTNKPIEKKYLELKLNGNNLKLESKDTDTIDDYDVKFSGTLSHGMFRGTYCPFGFKGDFPGDQKNEDSKCLCFDSNIFENDIDLYGLPFIDLTISSDKKLANISVRLVDLYPNDGEHVLISWGQLNLTHRESHEFPSYLKPNEKYKIRVDLDAIGIKLEKGHKLRIALSTCDWPQAWPTPEIPILTLHSGNLLLPIVNDNNKISPPIFGKPTIMKQDIELRKIKPYDRIKNIEYDYGKDIWTLTDIQNGGCTEINNNDKISGFYFGDINKNTWKIEPLNPLSAINTCEWTYEMGRESDNWKIKLDTVSTLKADAENFYLTNTRKAYENGELVVDQVFEDTIPRNFM</sequence>
<dbReference type="PANTHER" id="PTHR43056">
    <property type="entry name" value="PEPTIDASE S9 PROLYL OLIGOPEPTIDASE"/>
    <property type="match status" value="1"/>
</dbReference>
<dbReference type="Proteomes" id="UP001378960">
    <property type="component" value="Unassembled WGS sequence"/>
</dbReference>
<evidence type="ECO:0000256" key="1">
    <source>
        <dbReference type="ARBA" id="ARBA00022801"/>
    </source>
</evidence>
<keyword evidence="4" id="KW-1185">Reference proteome</keyword>
<dbReference type="SUPFAM" id="SSF53474">
    <property type="entry name" value="alpha/beta-Hydrolases"/>
    <property type="match status" value="1"/>
</dbReference>
<dbReference type="Pfam" id="PF02129">
    <property type="entry name" value="Peptidase_S15"/>
    <property type="match status" value="1"/>
</dbReference>
<gene>
    <name evidence="3" type="ORF">DAPK24_034070</name>
</gene>
<keyword evidence="1" id="KW-0378">Hydrolase</keyword>
<evidence type="ECO:0000313" key="3">
    <source>
        <dbReference type="EMBL" id="GMM46832.1"/>
    </source>
</evidence>
<dbReference type="PANTHER" id="PTHR43056:SF10">
    <property type="entry name" value="COCE_NOND FAMILY, PUTATIVE (AFU_ORTHOLOGUE AFUA_7G00600)-RELATED"/>
    <property type="match status" value="1"/>
</dbReference>
<dbReference type="EMBL" id="BTGB01000004">
    <property type="protein sequence ID" value="GMM46832.1"/>
    <property type="molecule type" value="Genomic_DNA"/>
</dbReference>
<dbReference type="InterPro" id="IPR013736">
    <property type="entry name" value="Xaa-Pro_dipept_C"/>
</dbReference>